<dbReference type="InterPro" id="IPR029063">
    <property type="entry name" value="SAM-dependent_MTases_sf"/>
</dbReference>
<sequence>MIFLKKKFNVLSLFDGMSCGQQALQRAGLKVDNYFASEIDKYAIQVTMANYPNTKQLGSVTQVDGYSLPKIDLMLGGSPCQSFSFAGKRKGMSTKCETEILTLEHYLQLKSDGFEFEGQSYLFWEYMRLLNECKPTYFLLENVEMGEKWEKVLSKAIGVNGIHINSALVSAQNRRRLYWTNIGMESRGLFGYMESIIEQPKDKGILLKDILESEVDEKYFLSEKAITKCLKSTANADMLTTENKEKSGCLIAGYYKTPFDGTYIRDKQFTGLDLNAKSRTIRNGATATDKHNWDLIVHNTMPRSSTTGKGGTGPLSRADGKTYCLDTGNTNAVEIVAMRGRGDKGKIEQQLERNGTNKSNSLTTVTKDNLVRQLNPSKESGGKQPYQQNRIYDTVGISPALCANKSDLLINTSRIRRLTPIECERLQTVADNFTAHVSDSQRYKMLGNGWTIDVICHIFSYMKF</sequence>
<dbReference type="PANTHER" id="PTHR46098">
    <property type="entry name" value="TRNA (CYTOSINE(38)-C(5))-METHYLTRANSFERASE"/>
    <property type="match status" value="1"/>
</dbReference>
<evidence type="ECO:0000256" key="4">
    <source>
        <dbReference type="PROSITE-ProRule" id="PRU01016"/>
    </source>
</evidence>
<dbReference type="InterPro" id="IPR001525">
    <property type="entry name" value="C5_MeTfrase"/>
</dbReference>
<organism evidence="5">
    <name type="scientific">uncultured Caudovirales phage</name>
    <dbReference type="NCBI Taxonomy" id="2100421"/>
    <lineage>
        <taxon>Viruses</taxon>
        <taxon>Duplodnaviria</taxon>
        <taxon>Heunggongvirae</taxon>
        <taxon>Uroviricota</taxon>
        <taxon>Caudoviricetes</taxon>
        <taxon>Peduoviridae</taxon>
        <taxon>Maltschvirus</taxon>
        <taxon>Maltschvirus maltsch</taxon>
    </lineage>
</organism>
<dbReference type="InterPro" id="IPR050750">
    <property type="entry name" value="C5-MTase"/>
</dbReference>
<dbReference type="Gene3D" id="3.40.50.150">
    <property type="entry name" value="Vaccinia Virus protein VP39"/>
    <property type="match status" value="1"/>
</dbReference>
<keyword evidence="3 4" id="KW-0949">S-adenosyl-L-methionine</keyword>
<dbReference type="SUPFAM" id="SSF53335">
    <property type="entry name" value="S-adenosyl-L-methionine-dependent methyltransferases"/>
    <property type="match status" value="1"/>
</dbReference>
<dbReference type="EMBL" id="LR797431">
    <property type="protein sequence ID" value="CAB4215361.1"/>
    <property type="molecule type" value="Genomic_DNA"/>
</dbReference>
<evidence type="ECO:0000256" key="3">
    <source>
        <dbReference type="ARBA" id="ARBA00022691"/>
    </source>
</evidence>
<evidence type="ECO:0000256" key="2">
    <source>
        <dbReference type="ARBA" id="ARBA00022679"/>
    </source>
</evidence>
<name>A0A6J5SML8_9CAUD</name>
<feature type="active site" evidence="4">
    <location>
        <position position="80"/>
    </location>
</feature>
<proteinExistence type="inferred from homology"/>
<dbReference type="GO" id="GO:0008168">
    <property type="term" value="F:methyltransferase activity"/>
    <property type="evidence" value="ECO:0007669"/>
    <property type="project" value="UniProtKB-KW"/>
</dbReference>
<gene>
    <name evidence="5" type="ORF">UFOVP1483_4</name>
</gene>
<reference evidence="5" key="1">
    <citation type="submission" date="2020-05" db="EMBL/GenBank/DDBJ databases">
        <authorList>
            <person name="Chiriac C."/>
            <person name="Salcher M."/>
            <person name="Ghai R."/>
            <person name="Kavagutti S V."/>
        </authorList>
    </citation>
    <scope>NUCLEOTIDE SEQUENCE</scope>
</reference>
<keyword evidence="2 4" id="KW-0808">Transferase</keyword>
<dbReference type="Pfam" id="PF00145">
    <property type="entry name" value="DNA_methylase"/>
    <property type="match status" value="1"/>
</dbReference>
<dbReference type="PANTHER" id="PTHR46098:SF1">
    <property type="entry name" value="TRNA (CYTOSINE(38)-C(5))-METHYLTRANSFERASE"/>
    <property type="match status" value="1"/>
</dbReference>
<comment type="similarity">
    <text evidence="4">Belongs to the class I-like SAM-binding methyltransferase superfamily. C5-methyltransferase family.</text>
</comment>
<dbReference type="GO" id="GO:0032259">
    <property type="term" value="P:methylation"/>
    <property type="evidence" value="ECO:0007669"/>
    <property type="project" value="UniProtKB-KW"/>
</dbReference>
<protein>
    <submittedName>
        <fullName evidence="5">Dcm Site-specific DNA methylase</fullName>
    </submittedName>
</protein>
<dbReference type="NCBIfam" id="TIGR00675">
    <property type="entry name" value="dcm"/>
    <property type="match status" value="1"/>
</dbReference>
<dbReference type="Gene3D" id="3.90.120.10">
    <property type="entry name" value="DNA Methylase, subunit A, domain 2"/>
    <property type="match status" value="1"/>
</dbReference>
<evidence type="ECO:0000313" key="5">
    <source>
        <dbReference type="EMBL" id="CAB4215361.1"/>
    </source>
</evidence>
<keyword evidence="1 4" id="KW-0489">Methyltransferase</keyword>
<accession>A0A6J5SML8</accession>
<dbReference type="PROSITE" id="PS51679">
    <property type="entry name" value="SAM_MT_C5"/>
    <property type="match status" value="1"/>
</dbReference>
<evidence type="ECO:0000256" key="1">
    <source>
        <dbReference type="ARBA" id="ARBA00022603"/>
    </source>
</evidence>